<dbReference type="Proteomes" id="UP001307889">
    <property type="component" value="Chromosome 14"/>
</dbReference>
<feature type="compositionally biased region" description="Basic and acidic residues" evidence="2">
    <location>
        <begin position="10"/>
        <end position="21"/>
    </location>
</feature>
<feature type="coiled-coil region" evidence="1">
    <location>
        <begin position="239"/>
        <end position="319"/>
    </location>
</feature>
<reference evidence="3 4" key="1">
    <citation type="submission" date="2023-09" db="EMBL/GenBank/DDBJ databases">
        <title>Nesidiocoris tenuis whole genome shotgun sequence.</title>
        <authorList>
            <person name="Shibata T."/>
            <person name="Shimoda M."/>
            <person name="Kobayashi T."/>
            <person name="Uehara T."/>
        </authorList>
    </citation>
    <scope>NUCLEOTIDE SEQUENCE [LARGE SCALE GENOMIC DNA]</scope>
    <source>
        <strain evidence="3 4">Japan</strain>
    </source>
</reference>
<evidence type="ECO:0000313" key="4">
    <source>
        <dbReference type="Proteomes" id="UP001307889"/>
    </source>
</evidence>
<feature type="region of interest" description="Disordered" evidence="2">
    <location>
        <begin position="561"/>
        <end position="619"/>
    </location>
</feature>
<feature type="compositionally biased region" description="Basic residues" evidence="2">
    <location>
        <begin position="609"/>
        <end position="619"/>
    </location>
</feature>
<organism evidence="3 4">
    <name type="scientific">Nesidiocoris tenuis</name>
    <dbReference type="NCBI Taxonomy" id="355587"/>
    <lineage>
        <taxon>Eukaryota</taxon>
        <taxon>Metazoa</taxon>
        <taxon>Ecdysozoa</taxon>
        <taxon>Arthropoda</taxon>
        <taxon>Hexapoda</taxon>
        <taxon>Insecta</taxon>
        <taxon>Pterygota</taxon>
        <taxon>Neoptera</taxon>
        <taxon>Paraneoptera</taxon>
        <taxon>Hemiptera</taxon>
        <taxon>Heteroptera</taxon>
        <taxon>Panheteroptera</taxon>
        <taxon>Cimicomorpha</taxon>
        <taxon>Miridae</taxon>
        <taxon>Dicyphina</taxon>
        <taxon>Nesidiocoris</taxon>
    </lineage>
</organism>
<evidence type="ECO:0000256" key="1">
    <source>
        <dbReference type="SAM" id="Coils"/>
    </source>
</evidence>
<dbReference type="PANTHER" id="PTHR46518">
    <property type="entry name" value="COILED-COIL DOMAIN-CONTAINING PROTEIN 151"/>
    <property type="match status" value="1"/>
</dbReference>
<proteinExistence type="predicted"/>
<dbReference type="PANTHER" id="PTHR46518:SF1">
    <property type="entry name" value="OUTER DYNEIN ARM-DOCKING COMPLEX SUBUNIT 3"/>
    <property type="match status" value="1"/>
</dbReference>
<keyword evidence="4" id="KW-1185">Reference proteome</keyword>
<keyword evidence="1" id="KW-0175">Coiled coil</keyword>
<evidence type="ECO:0000313" key="3">
    <source>
        <dbReference type="EMBL" id="BET02676.1"/>
    </source>
</evidence>
<evidence type="ECO:0000256" key="2">
    <source>
        <dbReference type="SAM" id="MobiDB-lite"/>
    </source>
</evidence>
<dbReference type="EMBL" id="AP028922">
    <property type="protein sequence ID" value="BET02676.1"/>
    <property type="molecule type" value="Genomic_DNA"/>
</dbReference>
<protein>
    <submittedName>
        <fullName evidence="3">RNA polymerase II associated protein 2</fullName>
    </submittedName>
</protein>
<feature type="compositionally biased region" description="Acidic residues" evidence="2">
    <location>
        <begin position="562"/>
        <end position="572"/>
    </location>
</feature>
<name>A0ABN7BH99_9HEMI</name>
<feature type="region of interest" description="Disordered" evidence="2">
    <location>
        <begin position="1"/>
        <end position="21"/>
    </location>
</feature>
<dbReference type="InterPro" id="IPR033192">
    <property type="entry name" value="ODAD3"/>
</dbReference>
<accession>A0ABN7BH99</accession>
<sequence length="619" mass="71648">MAEAGELFGGDEKKGEKVKDTAKWTSKDKIKQLKGIIELHEKTFKWAKSKRDVAIKKFRAEGLELDTKTERMRKLLSEVELGASEDVKDVLKDDKEAWLVTRDLPPDAIVDSLKHLAFLQRREYDRLKFDLQKTEKYLFDIKLEDKMLESGLANMGKDEAEKYRIQEITVEIEQAKTLPDAAMLVEKTYEKRRRILQKEFVDLDSLLKGLKADLFIQTECVLLAAEMGQAAVEGKANFIEKYKQEARLANLERNAYFRELKQLKAEISRVRKINQSLARTDSGFYKIGIAGGDERMKMIEELKEKVREREEELQALMSVTTSASPEELFPKIEDAMRRMSTCSRKVDEYQVLKDLQTLRRCYLERALESLSSQAVAVKREYIRMRNARLKAIEDAKQRIAQHKNHIMGIEKYLMEMAAKVYYFYYLFLEVKIGDPGPPILDMVQEDEDDDIFDGEESRLLIPDDFSEKSPSETSSTLPKVDANVAHMVDVINLKMAIALKDMKEFLAKRKERSKNVRPEDDFILIDRPSDTEVSITSDEEIMADEDYHLDSFLGVITGYTDESSEGEREDDDLLVRAQPPSRQELKNKSVKIAEAKEKEEEPKSEEQKKKIKVKRHVCY</sequence>
<feature type="compositionally biased region" description="Basic and acidic residues" evidence="2">
    <location>
        <begin position="583"/>
        <end position="608"/>
    </location>
</feature>
<gene>
    <name evidence="3" type="ORF">NTJ_15494</name>
</gene>